<accession>A0A5B0RG01</accession>
<feature type="compositionally biased region" description="Polar residues" evidence="1">
    <location>
        <begin position="1"/>
        <end position="14"/>
    </location>
</feature>
<feature type="compositionally biased region" description="Basic and acidic residues" evidence="1">
    <location>
        <begin position="534"/>
        <end position="543"/>
    </location>
</feature>
<feature type="region of interest" description="Disordered" evidence="1">
    <location>
        <begin position="1145"/>
        <end position="1191"/>
    </location>
</feature>
<proteinExistence type="predicted"/>
<feature type="compositionally biased region" description="Polar residues" evidence="1">
    <location>
        <begin position="517"/>
        <end position="532"/>
    </location>
</feature>
<name>A0A5B0RG01_PUCGR</name>
<feature type="compositionally biased region" description="Polar residues" evidence="1">
    <location>
        <begin position="117"/>
        <end position="144"/>
    </location>
</feature>
<feature type="compositionally biased region" description="Low complexity" evidence="1">
    <location>
        <begin position="1168"/>
        <end position="1178"/>
    </location>
</feature>
<feature type="compositionally biased region" description="Polar residues" evidence="1">
    <location>
        <begin position="353"/>
        <end position="365"/>
    </location>
</feature>
<feature type="compositionally biased region" description="Low complexity" evidence="1">
    <location>
        <begin position="94"/>
        <end position="106"/>
    </location>
</feature>
<protein>
    <submittedName>
        <fullName evidence="2">Uncharacterized protein</fullName>
    </submittedName>
</protein>
<feature type="region of interest" description="Disordered" evidence="1">
    <location>
        <begin position="517"/>
        <end position="543"/>
    </location>
</feature>
<dbReference type="Proteomes" id="UP000325313">
    <property type="component" value="Unassembled WGS sequence"/>
</dbReference>
<dbReference type="AlphaFoldDB" id="A0A5B0RG01"/>
<evidence type="ECO:0000313" key="3">
    <source>
        <dbReference type="Proteomes" id="UP000325313"/>
    </source>
</evidence>
<feature type="compositionally biased region" description="Low complexity" evidence="1">
    <location>
        <begin position="15"/>
        <end position="29"/>
    </location>
</feature>
<sequence length="1265" mass="136816">MDSRPSSAGQNLAASSSVSKSLMMSRSDSAMSQCRPLSLKPSPVKADGPVGSNVPRGSPLVIQCINCFTTSTWFSPSEDHIRRDPAADVPPPLSTCSRSTSSEPSSINTDFFPETALPSSNESACAKRGSTNLSDRLATPSGSDGRTPVVPHFKSPMSDCQVSPTSSWVGGKLDGVCSSCSFKSDPSSTSSPVATGASSLTPVSVSCSTDLIDYHFPSSKLEHIFSSQVPPKLHPYDSNVEALLPSHAVQSFSLLSGSLAPRYRRPVASTASRESPLAEASSPKDSDPNSQPPGTLVAQPLKLPVVVATDMLDKTTLKLSSLSRSNHLGLHHDNRKNSPLLPSVSIPFPLETRGTSCEQNSSVRKPNSLEPWTLNYSPSARTRAKSPRKLLREPDRQDMALELKIKGQGTTAPDPVERSDVVPHRGTNLRTLLREAKIPQSDSGESFSASRRPPIAVDMWQAAMISTPRDRLRNGDFPNWQAYNGTDSPFYQHLCGLSASSSSLSGKETLISTSVTSFQDNSLGGGSRSCSPPSDKHKNFDVHRRPSLGASSIADPFAAHAPERSPSLLDNSHHLLPSANESQEVLTGPSITKTARPTPSNVSLIARIANLHQNVSKSNKNNKRRPNTATGTSESTFIAKASPKPGSYGRSTPCPNTAGGSSSVMPSLLITETKVASAEPRVSNFNMYKRPATATCPGTVRESGSSLSNEFVIGRQFPISKLGTAKNAVAYAPGLPKLQGRIARDEQTELAKESLKMVFQTSVASTSQQEQTTLTGPLDPVPISQKLTPSPSTASDLRSSPEISQSVPNLLINHRSSSSKRNAFYAAAPLAATSDRLVEVNTQRSHPENPLRLAPEDFHSKSRYFTVSISPRPSSTTFSPGQRISVHVKLSNKAKVRKYTSIYLMLIGTSTSDSDSPAPGAHDFLRHNYMIHPNPSEDVQTISHSGDLCEWHIELTIPGYANCSCQPGPLPLPSTGNHASGDVSYSLQLNADRKQILSNQESLGVRLHVITQAEARYQVTTQPFRTQSRKGRIPFAGGYLGAIEDLSLSHQVYYQSADRLRVGYQFELRLSSNSFLPPSIAEDVSRATKVEVHHLIKDHSKQYELKFTDHRSKVVVIPSDDRGRLTKWIVKGFLELKSVNQQMKAMKTTSESTPRTPRRLETAAGARSMLSSSHGSLSPTRAGMNHSLQQESERQAKLTSSQLFLTASIEHCPGVFTTPFEVSSLVGSELLSPCPLRKLGDEMMKRAVMAEKMKKVQEENSKNGR</sequence>
<feature type="compositionally biased region" description="Polar residues" evidence="1">
    <location>
        <begin position="649"/>
        <end position="663"/>
    </location>
</feature>
<organism evidence="2 3">
    <name type="scientific">Puccinia graminis f. sp. tritici</name>
    <dbReference type="NCBI Taxonomy" id="56615"/>
    <lineage>
        <taxon>Eukaryota</taxon>
        <taxon>Fungi</taxon>
        <taxon>Dikarya</taxon>
        <taxon>Basidiomycota</taxon>
        <taxon>Pucciniomycotina</taxon>
        <taxon>Pucciniomycetes</taxon>
        <taxon>Pucciniales</taxon>
        <taxon>Pucciniaceae</taxon>
        <taxon>Puccinia</taxon>
    </lineage>
</organism>
<feature type="region of interest" description="Disordered" evidence="1">
    <location>
        <begin position="86"/>
        <end position="146"/>
    </location>
</feature>
<evidence type="ECO:0000256" key="1">
    <source>
        <dbReference type="SAM" id="MobiDB-lite"/>
    </source>
</evidence>
<reference evidence="2 3" key="1">
    <citation type="submission" date="2019-05" db="EMBL/GenBank/DDBJ databases">
        <title>Emergence of the Ug99 lineage of the wheat stem rust pathogen through somatic hybridization.</title>
        <authorList>
            <person name="Li F."/>
            <person name="Upadhyaya N.M."/>
            <person name="Sperschneider J."/>
            <person name="Matny O."/>
            <person name="Nguyen-Phuc H."/>
            <person name="Mago R."/>
            <person name="Raley C."/>
            <person name="Miller M.E."/>
            <person name="Silverstein K.A.T."/>
            <person name="Henningsen E."/>
            <person name="Hirsch C.D."/>
            <person name="Visser B."/>
            <person name="Pretorius Z.A."/>
            <person name="Steffenson B.J."/>
            <person name="Schwessinger B."/>
            <person name="Dodds P.N."/>
            <person name="Figueroa M."/>
        </authorList>
    </citation>
    <scope>NUCLEOTIDE SEQUENCE [LARGE SCALE GENOMIC DNA]</scope>
    <source>
        <strain evidence="2 3">Ug99</strain>
    </source>
</reference>
<feature type="compositionally biased region" description="Polar residues" evidence="1">
    <location>
        <begin position="765"/>
        <end position="775"/>
    </location>
</feature>
<feature type="region of interest" description="Disordered" evidence="1">
    <location>
        <begin position="765"/>
        <end position="808"/>
    </location>
</feature>
<feature type="region of interest" description="Disordered" evidence="1">
    <location>
        <begin position="1"/>
        <end position="52"/>
    </location>
</feature>
<feature type="region of interest" description="Disordered" evidence="1">
    <location>
        <begin position="613"/>
        <end position="663"/>
    </location>
</feature>
<feature type="compositionally biased region" description="Polar residues" evidence="1">
    <location>
        <begin position="785"/>
        <end position="808"/>
    </location>
</feature>
<evidence type="ECO:0000313" key="2">
    <source>
        <dbReference type="EMBL" id="KAA1124309.1"/>
    </source>
</evidence>
<feature type="region of interest" description="Disordered" evidence="1">
    <location>
        <begin position="353"/>
        <end position="397"/>
    </location>
</feature>
<comment type="caution">
    <text evidence="2">The sequence shown here is derived from an EMBL/GenBank/DDBJ whole genome shotgun (WGS) entry which is preliminary data.</text>
</comment>
<feature type="compositionally biased region" description="Polar residues" evidence="1">
    <location>
        <begin position="627"/>
        <end position="636"/>
    </location>
</feature>
<gene>
    <name evidence="2" type="ORF">PGTUg99_024914</name>
</gene>
<feature type="region of interest" description="Disordered" evidence="1">
    <location>
        <begin position="266"/>
        <end position="298"/>
    </location>
</feature>
<dbReference type="EMBL" id="VDEP01000204">
    <property type="protein sequence ID" value="KAA1124309.1"/>
    <property type="molecule type" value="Genomic_DNA"/>
</dbReference>